<evidence type="ECO:0000256" key="3">
    <source>
        <dbReference type="ARBA" id="ARBA00022989"/>
    </source>
</evidence>
<name>G0U3Y5_TRYVY</name>
<evidence type="ECO:0000256" key="5">
    <source>
        <dbReference type="RuleBase" id="RU363107"/>
    </source>
</evidence>
<dbReference type="VEuPathDB" id="TriTrypDB:TvY486_1011890"/>
<dbReference type="PANTHER" id="PTHR19317">
    <property type="entry name" value="PRENYLATED RAB ACCEPTOR 1-RELATED"/>
    <property type="match status" value="1"/>
</dbReference>
<feature type="transmembrane region" description="Helical" evidence="5">
    <location>
        <begin position="156"/>
        <end position="181"/>
    </location>
</feature>
<organism evidence="6">
    <name type="scientific">Trypanosoma vivax (strain Y486)</name>
    <dbReference type="NCBI Taxonomy" id="1055687"/>
    <lineage>
        <taxon>Eukaryota</taxon>
        <taxon>Discoba</taxon>
        <taxon>Euglenozoa</taxon>
        <taxon>Kinetoplastea</taxon>
        <taxon>Metakinetoplastina</taxon>
        <taxon>Trypanosomatida</taxon>
        <taxon>Trypanosomatidae</taxon>
        <taxon>Trypanosoma</taxon>
        <taxon>Duttonella</taxon>
    </lineage>
</organism>
<dbReference type="PANTHER" id="PTHR19317:SF47">
    <property type="entry name" value="PRA1 FAMILY PROTEIN"/>
    <property type="match status" value="1"/>
</dbReference>
<evidence type="ECO:0000313" key="6">
    <source>
        <dbReference type="EMBL" id="CCC52146.1"/>
    </source>
</evidence>
<feature type="transmembrane region" description="Helical" evidence="5">
    <location>
        <begin position="97"/>
        <end position="123"/>
    </location>
</feature>
<comment type="subcellular location">
    <subcellularLocation>
        <location evidence="1 5">Membrane</location>
        <topology evidence="1 5">Multi-pass membrane protein</topology>
    </subcellularLocation>
</comment>
<gene>
    <name evidence="6" type="ORF">TVY486_1011890</name>
</gene>
<comment type="similarity">
    <text evidence="5">Belongs to the PRA1 family.</text>
</comment>
<dbReference type="GO" id="GO:0005794">
    <property type="term" value="C:Golgi apparatus"/>
    <property type="evidence" value="ECO:0007669"/>
    <property type="project" value="TreeGrafter"/>
</dbReference>
<proteinExistence type="inferred from homology"/>
<dbReference type="EMBL" id="HE573026">
    <property type="protein sequence ID" value="CCC52146.1"/>
    <property type="molecule type" value="Genomic_DNA"/>
</dbReference>
<dbReference type="Pfam" id="PF03208">
    <property type="entry name" value="PRA1"/>
    <property type="match status" value="1"/>
</dbReference>
<dbReference type="InterPro" id="IPR004895">
    <property type="entry name" value="Prenylated_rab_accept_PRA1"/>
</dbReference>
<evidence type="ECO:0000256" key="4">
    <source>
        <dbReference type="ARBA" id="ARBA00023136"/>
    </source>
</evidence>
<dbReference type="GO" id="GO:0016020">
    <property type="term" value="C:membrane"/>
    <property type="evidence" value="ECO:0007669"/>
    <property type="project" value="UniProtKB-SubCell"/>
</dbReference>
<dbReference type="AlphaFoldDB" id="G0U3Y5"/>
<protein>
    <recommendedName>
        <fullName evidence="5">PRA1 family protein</fullName>
    </recommendedName>
</protein>
<evidence type="ECO:0000256" key="2">
    <source>
        <dbReference type="ARBA" id="ARBA00022692"/>
    </source>
</evidence>
<dbReference type="TCDB" id="9.A.49.1.6">
    <property type="family name" value="the prenylated rab acceptor protein 1 (pra1) family"/>
</dbReference>
<keyword evidence="3 5" id="KW-1133">Transmembrane helix</keyword>
<reference evidence="6" key="1">
    <citation type="journal article" date="2012" name="Proc. Natl. Acad. Sci. U.S.A.">
        <title>Antigenic diversity is generated by distinct evolutionary mechanisms in African trypanosome species.</title>
        <authorList>
            <person name="Jackson A.P."/>
            <person name="Berry A."/>
            <person name="Aslett M."/>
            <person name="Allison H.C."/>
            <person name="Burton P."/>
            <person name="Vavrova-Anderson J."/>
            <person name="Brown R."/>
            <person name="Browne H."/>
            <person name="Corton N."/>
            <person name="Hauser H."/>
            <person name="Gamble J."/>
            <person name="Gilderthorp R."/>
            <person name="Marcello L."/>
            <person name="McQuillan J."/>
            <person name="Otto T.D."/>
            <person name="Quail M.A."/>
            <person name="Sanders M.J."/>
            <person name="van Tonder A."/>
            <person name="Ginger M.L."/>
            <person name="Field M.C."/>
            <person name="Barry J.D."/>
            <person name="Hertz-Fowler C."/>
            <person name="Berriman M."/>
        </authorList>
    </citation>
    <scope>NUCLEOTIDE SEQUENCE</scope>
    <source>
        <strain evidence="6">Y486</strain>
    </source>
</reference>
<keyword evidence="4 5" id="KW-0472">Membrane</keyword>
<accession>G0U3Y5</accession>
<sequence>MTSNTETTGIAFVDSAPTPCAVNFAPGSSTTDNGTPTNFAGRIMGYCRSAAHVGRQQLAMVRPWDEFLNRDRLSSPEGVTKAFTRLSRNVNHFYHNYVVLALAGSSFVLLINPLFSLCMLFCLASWCYVRKQHTDAAGTDVRHLHIGAYEITFTRAYICIVLFGIIMFYLFNGSSVIFWLAASSIGPVWRNGTLHKNTEEDTGPFV</sequence>
<keyword evidence="2 5" id="KW-0812">Transmembrane</keyword>
<evidence type="ECO:0000256" key="1">
    <source>
        <dbReference type="ARBA" id="ARBA00004141"/>
    </source>
</evidence>